<evidence type="ECO:0000256" key="7">
    <source>
        <dbReference type="ARBA" id="ARBA00022982"/>
    </source>
</evidence>
<keyword evidence="7" id="KW-0249">Electron transport</keyword>
<keyword evidence="10 12" id="KW-0472">Membrane</keyword>
<name>A0A6I9N4R1_9TELE</name>
<evidence type="ECO:0000256" key="9">
    <source>
        <dbReference type="ARBA" id="ARBA00023128"/>
    </source>
</evidence>
<evidence type="ECO:0000256" key="4">
    <source>
        <dbReference type="ARBA" id="ARBA00022692"/>
    </source>
</evidence>
<dbReference type="GO" id="GO:0005743">
    <property type="term" value="C:mitochondrial inner membrane"/>
    <property type="evidence" value="ECO:0007669"/>
    <property type="project" value="UniProtKB-SubCell"/>
</dbReference>
<evidence type="ECO:0000256" key="12">
    <source>
        <dbReference type="SAM" id="Phobius"/>
    </source>
</evidence>
<reference evidence="14" key="1">
    <citation type="submission" date="2025-08" db="UniProtKB">
        <authorList>
            <consortium name="RefSeq"/>
        </authorList>
    </citation>
    <scope>IDENTIFICATION</scope>
    <source>
        <tissue evidence="14">Muscle</tissue>
    </source>
</reference>
<dbReference type="CTD" id="283951"/>
<dbReference type="KEGG" id="ncc:104946340"/>
<keyword evidence="9" id="KW-0496">Mitochondrion</keyword>
<keyword evidence="13" id="KW-1185">Reference proteome</keyword>
<dbReference type="OrthoDB" id="5783753at2759"/>
<keyword evidence="5" id="KW-0732">Signal</keyword>
<dbReference type="PRINTS" id="PR02042">
    <property type="entry name" value="CCSMST1"/>
</dbReference>
<proteinExistence type="inferred from homology"/>
<feature type="transmembrane region" description="Helical" evidence="12">
    <location>
        <begin position="86"/>
        <end position="106"/>
    </location>
</feature>
<dbReference type="RefSeq" id="XP_010770453.1">
    <property type="nucleotide sequence ID" value="XM_010772151.1"/>
</dbReference>
<comment type="similarity">
    <text evidence="11">Belongs to the UQCC4 family.</text>
</comment>
<evidence type="ECO:0000256" key="1">
    <source>
        <dbReference type="ARBA" id="ARBA00004434"/>
    </source>
</evidence>
<evidence type="ECO:0000256" key="3">
    <source>
        <dbReference type="ARBA" id="ARBA00022660"/>
    </source>
</evidence>
<evidence type="ECO:0000256" key="2">
    <source>
        <dbReference type="ARBA" id="ARBA00022448"/>
    </source>
</evidence>
<evidence type="ECO:0000256" key="10">
    <source>
        <dbReference type="ARBA" id="ARBA00023136"/>
    </source>
</evidence>
<comment type="subcellular location">
    <subcellularLocation>
        <location evidence="1">Mitochondrion inner membrane</location>
        <topology evidence="1">Single-pass membrane protein</topology>
    </subcellularLocation>
</comment>
<evidence type="ECO:0000256" key="8">
    <source>
        <dbReference type="ARBA" id="ARBA00022989"/>
    </source>
</evidence>
<keyword evidence="8 12" id="KW-1133">Transmembrane helix</keyword>
<evidence type="ECO:0000256" key="11">
    <source>
        <dbReference type="ARBA" id="ARBA00034713"/>
    </source>
</evidence>
<keyword evidence="3" id="KW-0679">Respiratory chain</keyword>
<evidence type="ECO:0000256" key="5">
    <source>
        <dbReference type="ARBA" id="ARBA00022729"/>
    </source>
</evidence>
<keyword evidence="6" id="KW-0999">Mitochondrion inner membrane</keyword>
<gene>
    <name evidence="14" type="primary">uqcc4</name>
</gene>
<evidence type="ECO:0000313" key="13">
    <source>
        <dbReference type="Proteomes" id="UP000504611"/>
    </source>
</evidence>
<keyword evidence="2" id="KW-0813">Transport</keyword>
<evidence type="ECO:0000256" key="6">
    <source>
        <dbReference type="ARBA" id="ARBA00022792"/>
    </source>
</evidence>
<dbReference type="Pfam" id="PF15013">
    <property type="entry name" value="CCSMST1"/>
    <property type="match status" value="1"/>
</dbReference>
<accession>A0A6I9N4R1</accession>
<dbReference type="AlphaFoldDB" id="A0A6I9N4R1"/>
<evidence type="ECO:0000313" key="14">
    <source>
        <dbReference type="RefSeq" id="XP_010770453.1"/>
    </source>
</evidence>
<protein>
    <submittedName>
        <fullName evidence="14">Ubiquinol-cytochrome c reductase complex assembly factor 4</fullName>
    </submittedName>
</protein>
<dbReference type="Proteomes" id="UP000504611">
    <property type="component" value="Unplaced"/>
</dbReference>
<organism evidence="13 14">
    <name type="scientific">Notothenia coriiceps</name>
    <name type="common">black rockcod</name>
    <dbReference type="NCBI Taxonomy" id="8208"/>
    <lineage>
        <taxon>Eukaryota</taxon>
        <taxon>Metazoa</taxon>
        <taxon>Chordata</taxon>
        <taxon>Craniata</taxon>
        <taxon>Vertebrata</taxon>
        <taxon>Euteleostomi</taxon>
        <taxon>Actinopterygii</taxon>
        <taxon>Neopterygii</taxon>
        <taxon>Teleostei</taxon>
        <taxon>Neoteleostei</taxon>
        <taxon>Acanthomorphata</taxon>
        <taxon>Eupercaria</taxon>
        <taxon>Perciformes</taxon>
        <taxon>Notothenioidei</taxon>
        <taxon>Nototheniidae</taxon>
        <taxon>Notothenia</taxon>
    </lineage>
</organism>
<sequence length="133" mass="14737">MYTTAGRVFSSLTRVALIRGKFVHNATPTVGKMSSMQSLALSSQKSAESIDEAEEVNSEPIKFSTSKASHRTWKVRRSLGNNQDRSWKKVLPVSLVFTGLLLWAILRDSGLDLDAPLHEHLPNVLSDKKNKSS</sequence>
<dbReference type="PANTHER" id="PTHR35268:SF1">
    <property type="entry name" value="UBIQUINOL-CYTOCHROME-C REDUCTASE COMPLEX ASSEMBLY FACTOR 4"/>
    <property type="match status" value="1"/>
</dbReference>
<keyword evidence="4 12" id="KW-0812">Transmembrane</keyword>
<dbReference type="InterPro" id="IPR029160">
    <property type="entry name" value="UQCC4"/>
</dbReference>
<dbReference type="InterPro" id="IPR023248">
    <property type="entry name" value="UQCC4_vert"/>
</dbReference>
<dbReference type="PANTHER" id="PTHR35268">
    <property type="entry name" value="PROTEIN CCSMST1"/>
    <property type="match status" value="1"/>
</dbReference>